<dbReference type="OrthoDB" id="10523494at2759"/>
<protein>
    <recommendedName>
        <fullName evidence="5">Transmembrane protein</fullName>
    </recommendedName>
</protein>
<proteinExistence type="predicted"/>
<feature type="compositionally biased region" description="Basic and acidic residues" evidence="1">
    <location>
        <begin position="334"/>
        <end position="346"/>
    </location>
</feature>
<name>A0A9N8ETJ0_9STRA</name>
<feature type="region of interest" description="Disordered" evidence="1">
    <location>
        <begin position="58"/>
        <end position="79"/>
    </location>
</feature>
<comment type="caution">
    <text evidence="3">The sequence shown here is derived from an EMBL/GenBank/DDBJ whole genome shotgun (WGS) entry which is preliminary data.</text>
</comment>
<evidence type="ECO:0000256" key="2">
    <source>
        <dbReference type="SAM" id="Phobius"/>
    </source>
</evidence>
<evidence type="ECO:0000313" key="4">
    <source>
        <dbReference type="Proteomes" id="UP001153069"/>
    </source>
</evidence>
<feature type="transmembrane region" description="Helical" evidence="2">
    <location>
        <begin position="24"/>
        <end position="46"/>
    </location>
</feature>
<evidence type="ECO:0000256" key="1">
    <source>
        <dbReference type="SAM" id="MobiDB-lite"/>
    </source>
</evidence>
<dbReference type="EMBL" id="CAICTM010001920">
    <property type="protein sequence ID" value="CAB9526986.1"/>
    <property type="molecule type" value="Genomic_DNA"/>
</dbReference>
<keyword evidence="2" id="KW-0812">Transmembrane</keyword>
<keyword evidence="2" id="KW-1133">Transmembrane helix</keyword>
<sequence length="378" mass="42084">MSEEDPDYDNDMMSMSEEDPGSSAMISMVVVCSSALVIFGVIYYILWYRAKDKHEGFGATPQPSTTGSAEDARPPPPSKFTQKIEIKEYQPGDPIYDTLLIGGTVSLGVLMWIGATIVLIMSLVDQSEFQNAMPSDFSSLGPRGCRVEKSTSYTYYDQRLDALNTLCVEEWQYSVQVVVSLMEEEEETTFVSAPIMSENCRSKCDVCLRQGRLYGAEFYPGLDPTTRGTYITNQTFVECWEPTIPVEDLSDFYQCDKSSGTCFLLEDTSVRLEAERNSSQIGLISAYACYAGGALLLLVAGFFVLRNKQVREAAELGRDTKHVDVVLEEGDHHVAEQEDQQTKDDNETATNPGQMDQDRDTKDAMIEEGSGEAAFYRT</sequence>
<keyword evidence="2" id="KW-0472">Membrane</keyword>
<feature type="transmembrane region" description="Helical" evidence="2">
    <location>
        <begin position="281"/>
        <end position="305"/>
    </location>
</feature>
<organism evidence="3 4">
    <name type="scientific">Seminavis robusta</name>
    <dbReference type="NCBI Taxonomy" id="568900"/>
    <lineage>
        <taxon>Eukaryota</taxon>
        <taxon>Sar</taxon>
        <taxon>Stramenopiles</taxon>
        <taxon>Ochrophyta</taxon>
        <taxon>Bacillariophyta</taxon>
        <taxon>Bacillariophyceae</taxon>
        <taxon>Bacillariophycidae</taxon>
        <taxon>Naviculales</taxon>
        <taxon>Naviculaceae</taxon>
        <taxon>Seminavis</taxon>
    </lineage>
</organism>
<evidence type="ECO:0008006" key="5">
    <source>
        <dbReference type="Google" id="ProtNLM"/>
    </source>
</evidence>
<keyword evidence="4" id="KW-1185">Reference proteome</keyword>
<gene>
    <name evidence="3" type="ORF">SEMRO_1922_G305610.1</name>
</gene>
<accession>A0A9N8ETJ0</accession>
<feature type="transmembrane region" description="Helical" evidence="2">
    <location>
        <begin position="99"/>
        <end position="124"/>
    </location>
</feature>
<dbReference type="AlphaFoldDB" id="A0A9N8ETJ0"/>
<feature type="compositionally biased region" description="Basic and acidic residues" evidence="1">
    <location>
        <begin position="356"/>
        <end position="365"/>
    </location>
</feature>
<evidence type="ECO:0000313" key="3">
    <source>
        <dbReference type="EMBL" id="CAB9526986.1"/>
    </source>
</evidence>
<feature type="region of interest" description="Disordered" evidence="1">
    <location>
        <begin position="334"/>
        <end position="378"/>
    </location>
</feature>
<dbReference type="Proteomes" id="UP001153069">
    <property type="component" value="Unassembled WGS sequence"/>
</dbReference>
<reference evidence="3" key="1">
    <citation type="submission" date="2020-06" db="EMBL/GenBank/DDBJ databases">
        <authorList>
            <consortium name="Plant Systems Biology data submission"/>
        </authorList>
    </citation>
    <scope>NUCLEOTIDE SEQUENCE</scope>
    <source>
        <strain evidence="3">D6</strain>
    </source>
</reference>